<gene>
    <name evidence="2" type="ORF">PGT21_010716</name>
</gene>
<organism evidence="2 3">
    <name type="scientific">Puccinia graminis f. sp. tritici</name>
    <dbReference type="NCBI Taxonomy" id="56615"/>
    <lineage>
        <taxon>Eukaryota</taxon>
        <taxon>Fungi</taxon>
        <taxon>Dikarya</taxon>
        <taxon>Basidiomycota</taxon>
        <taxon>Pucciniomycotina</taxon>
        <taxon>Pucciniomycetes</taxon>
        <taxon>Pucciniales</taxon>
        <taxon>Pucciniaceae</taxon>
        <taxon>Puccinia</taxon>
    </lineage>
</organism>
<protein>
    <submittedName>
        <fullName evidence="2">Uncharacterized protein</fullName>
    </submittedName>
</protein>
<evidence type="ECO:0000313" key="2">
    <source>
        <dbReference type="EMBL" id="KAA1117514.1"/>
    </source>
</evidence>
<comment type="caution">
    <text evidence="2">The sequence shown here is derived from an EMBL/GenBank/DDBJ whole genome shotgun (WGS) entry which is preliminary data.</text>
</comment>
<dbReference type="AlphaFoldDB" id="A0A5B0QXR7"/>
<proteinExistence type="predicted"/>
<feature type="compositionally biased region" description="Polar residues" evidence="1">
    <location>
        <begin position="114"/>
        <end position="126"/>
    </location>
</feature>
<reference evidence="2 3" key="1">
    <citation type="submission" date="2019-05" db="EMBL/GenBank/DDBJ databases">
        <title>Emergence of the Ug99 lineage of the wheat stem rust pathogen through somatic hybridization.</title>
        <authorList>
            <person name="Li F."/>
            <person name="Upadhyaya N.M."/>
            <person name="Sperschneider J."/>
            <person name="Matny O."/>
            <person name="Nguyen-Phuc H."/>
            <person name="Mago R."/>
            <person name="Raley C."/>
            <person name="Miller M.E."/>
            <person name="Silverstein K.A.T."/>
            <person name="Henningsen E."/>
            <person name="Hirsch C.D."/>
            <person name="Visser B."/>
            <person name="Pretorius Z.A."/>
            <person name="Steffenson B.J."/>
            <person name="Schwessinger B."/>
            <person name="Dodds P.N."/>
            <person name="Figueroa M."/>
        </authorList>
    </citation>
    <scope>NUCLEOTIDE SEQUENCE [LARGE SCALE GENOMIC DNA]</scope>
    <source>
        <strain evidence="2">21-0</strain>
    </source>
</reference>
<feature type="region of interest" description="Disordered" evidence="1">
    <location>
        <begin position="386"/>
        <end position="406"/>
    </location>
</feature>
<dbReference type="OrthoDB" id="2506917at2759"/>
<evidence type="ECO:0000256" key="1">
    <source>
        <dbReference type="SAM" id="MobiDB-lite"/>
    </source>
</evidence>
<sequence length="538" mass="60751">MSCTYRCSLFGPAKIPRARANELVHHKSRARIPGANELEYESRVRIPGANELESMILEPVFAVVDLSANSESEPDEDRDWNVAYSKLTVRITLTPVRSEGFGIPDSQNFEKLKTQGSATAGTSRPSASPHPRPGNTEWGSPLRVQWAPHPARPKRGPAGPGQTRAIPKRHWEMGWAAIEHFVEFRLDTNPATKTPTATFIYNKAEFNYEKWIKEIIDTSNSLLVYSRLEPWCSADVLNLDILKKQLDSPNPIIPCNSKSSHPESNLFRTLFSFIKLPSPRLLREWAKIVALSIQTISDENPKAPQVQSGTKSMRRHVVVLTWLNTLKSTMPNLLQITNGDPETSETSQVGVNPSDVPTGDLLDELRKIIIDMIMSYTIFQAHSQDQFNPRKKKKTNNSKSQAVALDNTGEDRKSLASIESRHNHFPLISFLLSGARGIFTATRDHRQYTISDSIEVLHFIQEIHSRSQDKSSAEEEIWANLGNYIRQILLSVHENQDDVTKIIIPTRHNLAKCVAHDYINYTTKDSNLFNIPQTPRLQ</sequence>
<feature type="region of interest" description="Disordered" evidence="1">
    <location>
        <begin position="114"/>
        <end position="165"/>
    </location>
</feature>
<accession>A0A5B0QXR7</accession>
<dbReference type="EMBL" id="VSWC01000002">
    <property type="protein sequence ID" value="KAA1117514.1"/>
    <property type="molecule type" value="Genomic_DNA"/>
</dbReference>
<keyword evidence="3" id="KW-1185">Reference proteome</keyword>
<evidence type="ECO:0000313" key="3">
    <source>
        <dbReference type="Proteomes" id="UP000324748"/>
    </source>
</evidence>
<dbReference type="Proteomes" id="UP000324748">
    <property type="component" value="Unassembled WGS sequence"/>
</dbReference>
<name>A0A5B0QXR7_PUCGR</name>